<protein>
    <recommendedName>
        <fullName evidence="3">FAD:protein FMN transferase</fullName>
        <ecNumber evidence="2">2.7.1.180</ecNumber>
    </recommendedName>
    <alternativeName>
        <fullName evidence="9">Flavin transferase</fullName>
    </alternativeName>
</protein>
<dbReference type="InterPro" id="IPR003374">
    <property type="entry name" value="ApbE-like_sf"/>
</dbReference>
<evidence type="ECO:0000313" key="11">
    <source>
        <dbReference type="EMBL" id="SFV68710.1"/>
    </source>
</evidence>
<reference evidence="11" key="1">
    <citation type="submission" date="2016-10" db="EMBL/GenBank/DDBJ databases">
        <authorList>
            <person name="de Groot N.N."/>
        </authorList>
    </citation>
    <scope>NUCLEOTIDE SEQUENCE</scope>
</reference>
<evidence type="ECO:0000256" key="8">
    <source>
        <dbReference type="ARBA" id="ARBA00022842"/>
    </source>
</evidence>
<sequence>MKLFSLLLIFLYLNAEEALQTRTKVLMGTFATMSLKESNKDLFKGAFTLLNRVDNSLSSYKQNSPIYKLNRDKKATINLYTYEAFLLSQKYYIKSAGYFNIAIGSVTKDLYHFGENERVPLSWELNASDTSFDTLTFDKRKAKLGQGVKIDLGGFGKGYGVDRVVEYLKINNVKKARVALSGDIRCLGVCEININNPYSDVPLLHFFTKKEEMAISTSGNYNRFVGTEDNNHLINPKTKQSQKTFISITLISALPSSDIDAYATAASVMPKELAYKFLDSLDVAYVILESDRVLVISENITLYVNLEK</sequence>
<gene>
    <name evidence="11" type="ORF">MNB_SM-4-1579</name>
</gene>
<keyword evidence="7" id="KW-0274">FAD</keyword>
<dbReference type="PANTHER" id="PTHR30040">
    <property type="entry name" value="THIAMINE BIOSYNTHESIS LIPOPROTEIN APBE"/>
    <property type="match status" value="1"/>
</dbReference>
<evidence type="ECO:0000256" key="5">
    <source>
        <dbReference type="ARBA" id="ARBA00022679"/>
    </source>
</evidence>
<evidence type="ECO:0000256" key="9">
    <source>
        <dbReference type="ARBA" id="ARBA00031306"/>
    </source>
</evidence>
<comment type="cofactor">
    <cofactor evidence="1">
        <name>Mg(2+)</name>
        <dbReference type="ChEBI" id="CHEBI:18420"/>
    </cofactor>
</comment>
<keyword evidence="8" id="KW-0460">Magnesium</keyword>
<dbReference type="InterPro" id="IPR024932">
    <property type="entry name" value="ApbE"/>
</dbReference>
<keyword evidence="11" id="KW-0449">Lipoprotein</keyword>
<evidence type="ECO:0000256" key="4">
    <source>
        <dbReference type="ARBA" id="ARBA00022630"/>
    </source>
</evidence>
<dbReference type="Pfam" id="PF02424">
    <property type="entry name" value="ApbE"/>
    <property type="match status" value="1"/>
</dbReference>
<dbReference type="GO" id="GO:0046872">
    <property type="term" value="F:metal ion binding"/>
    <property type="evidence" value="ECO:0007669"/>
    <property type="project" value="UniProtKB-KW"/>
</dbReference>
<accession>A0A1W1CS56</accession>
<name>A0A1W1CS56_9ZZZZ</name>
<comment type="catalytic activity">
    <reaction evidence="10">
        <text>L-threonyl-[protein] + FAD = FMN-L-threonyl-[protein] + AMP + H(+)</text>
        <dbReference type="Rhea" id="RHEA:36847"/>
        <dbReference type="Rhea" id="RHEA-COMP:11060"/>
        <dbReference type="Rhea" id="RHEA-COMP:11061"/>
        <dbReference type="ChEBI" id="CHEBI:15378"/>
        <dbReference type="ChEBI" id="CHEBI:30013"/>
        <dbReference type="ChEBI" id="CHEBI:57692"/>
        <dbReference type="ChEBI" id="CHEBI:74257"/>
        <dbReference type="ChEBI" id="CHEBI:456215"/>
        <dbReference type="EC" id="2.7.1.180"/>
    </reaction>
</comment>
<keyword evidence="4" id="KW-0285">Flavoprotein</keyword>
<dbReference type="SUPFAM" id="SSF143631">
    <property type="entry name" value="ApbE-like"/>
    <property type="match status" value="1"/>
</dbReference>
<dbReference type="EC" id="2.7.1.180" evidence="2"/>
<evidence type="ECO:0000256" key="6">
    <source>
        <dbReference type="ARBA" id="ARBA00022723"/>
    </source>
</evidence>
<evidence type="ECO:0000256" key="3">
    <source>
        <dbReference type="ARBA" id="ARBA00016337"/>
    </source>
</evidence>
<evidence type="ECO:0000256" key="2">
    <source>
        <dbReference type="ARBA" id="ARBA00011955"/>
    </source>
</evidence>
<dbReference type="AlphaFoldDB" id="A0A1W1CS56"/>
<keyword evidence="5" id="KW-0808">Transferase</keyword>
<dbReference type="PIRSF" id="PIRSF006268">
    <property type="entry name" value="ApbE"/>
    <property type="match status" value="1"/>
</dbReference>
<keyword evidence="6" id="KW-0479">Metal-binding</keyword>
<evidence type="ECO:0000256" key="1">
    <source>
        <dbReference type="ARBA" id="ARBA00001946"/>
    </source>
</evidence>
<dbReference type="PANTHER" id="PTHR30040:SF2">
    <property type="entry name" value="FAD:PROTEIN FMN TRANSFERASE"/>
    <property type="match status" value="1"/>
</dbReference>
<proteinExistence type="predicted"/>
<evidence type="ECO:0000256" key="10">
    <source>
        <dbReference type="ARBA" id="ARBA00048540"/>
    </source>
</evidence>
<dbReference type="EMBL" id="FPHF01000108">
    <property type="protein sequence ID" value="SFV68710.1"/>
    <property type="molecule type" value="Genomic_DNA"/>
</dbReference>
<organism evidence="11">
    <name type="scientific">hydrothermal vent metagenome</name>
    <dbReference type="NCBI Taxonomy" id="652676"/>
    <lineage>
        <taxon>unclassified sequences</taxon>
        <taxon>metagenomes</taxon>
        <taxon>ecological metagenomes</taxon>
    </lineage>
</organism>
<evidence type="ECO:0000256" key="7">
    <source>
        <dbReference type="ARBA" id="ARBA00022827"/>
    </source>
</evidence>
<dbReference type="Gene3D" id="3.10.520.10">
    <property type="entry name" value="ApbE-like domains"/>
    <property type="match status" value="1"/>
</dbReference>
<dbReference type="GO" id="GO:0016740">
    <property type="term" value="F:transferase activity"/>
    <property type="evidence" value="ECO:0007669"/>
    <property type="project" value="UniProtKB-KW"/>
</dbReference>